<evidence type="ECO:0000313" key="3">
    <source>
        <dbReference type="Proteomes" id="UP000504636"/>
    </source>
</evidence>
<reference evidence="2 4" key="1">
    <citation type="journal article" date="2020" name="Stud. Mycol.">
        <title>101 Dothideomycetes genomes: a test case for predicting lifestyles and emergence of pathogens.</title>
        <authorList>
            <person name="Haridas S."/>
            <person name="Albert R."/>
            <person name="Binder M."/>
            <person name="Bloem J."/>
            <person name="Labutti K."/>
            <person name="Salamov A."/>
            <person name="Andreopoulos B."/>
            <person name="Baker S."/>
            <person name="Barry K."/>
            <person name="Bills G."/>
            <person name="Bluhm B."/>
            <person name="Cannon C."/>
            <person name="Castanera R."/>
            <person name="Culley D."/>
            <person name="Daum C."/>
            <person name="Ezra D."/>
            <person name="Gonzalez J."/>
            <person name="Henrissat B."/>
            <person name="Kuo A."/>
            <person name="Liang C."/>
            <person name="Lipzen A."/>
            <person name="Lutzoni F."/>
            <person name="Magnuson J."/>
            <person name="Mondo S."/>
            <person name="Nolan M."/>
            <person name="Ohm R."/>
            <person name="Pangilinan J."/>
            <person name="Park H.-J."/>
            <person name="Ramirez L."/>
            <person name="Alfaro M."/>
            <person name="Sun H."/>
            <person name="Tritt A."/>
            <person name="Yoshinaga Y."/>
            <person name="Zwiers L.-H."/>
            <person name="Turgeon B."/>
            <person name="Goodwin S."/>
            <person name="Spatafora J."/>
            <person name="Crous P."/>
            <person name="Grigoriev I."/>
        </authorList>
    </citation>
    <scope>NUCLEOTIDE SEQUENCE</scope>
    <source>
        <strain evidence="2 4">CBS 304.34</strain>
    </source>
</reference>
<reference evidence="4" key="3">
    <citation type="submission" date="2025-04" db="UniProtKB">
        <authorList>
            <consortium name="RefSeq"/>
        </authorList>
    </citation>
    <scope>IDENTIFICATION</scope>
    <source>
        <strain evidence="4">CBS 304.34</strain>
    </source>
</reference>
<accession>A0A6A6YC47</accession>
<keyword evidence="1" id="KW-0812">Transmembrane</keyword>
<dbReference type="AlphaFoldDB" id="A0A6A6YC47"/>
<proteinExistence type="predicted"/>
<keyword evidence="1" id="KW-1133">Transmembrane helix</keyword>
<evidence type="ECO:0000256" key="1">
    <source>
        <dbReference type="SAM" id="Phobius"/>
    </source>
</evidence>
<evidence type="ECO:0000313" key="4">
    <source>
        <dbReference type="RefSeq" id="XP_033572381.1"/>
    </source>
</evidence>
<protein>
    <submittedName>
        <fullName evidence="2 4">Uncharacterized protein</fullName>
    </submittedName>
</protein>
<feature type="transmembrane region" description="Helical" evidence="1">
    <location>
        <begin position="23"/>
        <end position="46"/>
    </location>
</feature>
<evidence type="ECO:0000313" key="2">
    <source>
        <dbReference type="EMBL" id="KAF2805417.1"/>
    </source>
</evidence>
<dbReference type="RefSeq" id="XP_033572381.1">
    <property type="nucleotide sequence ID" value="XM_033712355.1"/>
</dbReference>
<keyword evidence="1" id="KW-0472">Membrane</keyword>
<sequence>MILSHLCRHVVGTSRGQTMASTMVALCVTLECYFILDIRAIVYSVFDYARCQRSRFIA</sequence>
<dbReference type="GeneID" id="54453248"/>
<organism evidence="2">
    <name type="scientific">Mytilinidion resinicola</name>
    <dbReference type="NCBI Taxonomy" id="574789"/>
    <lineage>
        <taxon>Eukaryota</taxon>
        <taxon>Fungi</taxon>
        <taxon>Dikarya</taxon>
        <taxon>Ascomycota</taxon>
        <taxon>Pezizomycotina</taxon>
        <taxon>Dothideomycetes</taxon>
        <taxon>Pleosporomycetidae</taxon>
        <taxon>Mytilinidiales</taxon>
        <taxon>Mytilinidiaceae</taxon>
        <taxon>Mytilinidion</taxon>
    </lineage>
</organism>
<dbReference type="EMBL" id="MU003709">
    <property type="protein sequence ID" value="KAF2805417.1"/>
    <property type="molecule type" value="Genomic_DNA"/>
</dbReference>
<reference evidence="4" key="2">
    <citation type="submission" date="2020-04" db="EMBL/GenBank/DDBJ databases">
        <authorList>
            <consortium name="NCBI Genome Project"/>
        </authorList>
    </citation>
    <scope>NUCLEOTIDE SEQUENCE</scope>
    <source>
        <strain evidence="4">CBS 304.34</strain>
    </source>
</reference>
<keyword evidence="3" id="KW-1185">Reference proteome</keyword>
<gene>
    <name evidence="2 4" type="ORF">BDZ99DRAFT_105149</name>
</gene>
<name>A0A6A6YC47_9PEZI</name>
<dbReference type="Proteomes" id="UP000504636">
    <property type="component" value="Unplaced"/>
</dbReference>